<dbReference type="PANTHER" id="PTHR11817">
    <property type="entry name" value="PYRUVATE KINASE"/>
    <property type="match status" value="1"/>
</dbReference>
<evidence type="ECO:0000256" key="11">
    <source>
        <dbReference type="ARBA" id="ARBA00023317"/>
    </source>
</evidence>
<dbReference type="InterPro" id="IPR001697">
    <property type="entry name" value="Pyr_Knase"/>
</dbReference>
<keyword evidence="10 13" id="KW-0324">Glycolysis</keyword>
<dbReference type="NCBIfam" id="NF004491">
    <property type="entry name" value="PRK05826.1"/>
    <property type="match status" value="1"/>
</dbReference>
<dbReference type="EC" id="2.7.1.40" evidence="3 12"/>
<evidence type="ECO:0000256" key="13">
    <source>
        <dbReference type="RuleBase" id="RU000504"/>
    </source>
</evidence>
<name>A0A1F7TMD9_9BACT</name>
<keyword evidence="8" id="KW-0067">ATP-binding</keyword>
<feature type="domain" description="Pyruvate kinase barrel" evidence="14">
    <location>
        <begin position="2"/>
        <end position="326"/>
    </location>
</feature>
<dbReference type="InterPro" id="IPR015795">
    <property type="entry name" value="Pyrv_Knase_C"/>
</dbReference>
<comment type="pathway">
    <text evidence="1 13">Carbohydrate degradation; glycolysis; pyruvate from D-glyceraldehyde 3-phosphate: step 5/5.</text>
</comment>
<dbReference type="InterPro" id="IPR015813">
    <property type="entry name" value="Pyrv/PenolPyrv_kinase-like_dom"/>
</dbReference>
<evidence type="ECO:0000256" key="2">
    <source>
        <dbReference type="ARBA" id="ARBA00008663"/>
    </source>
</evidence>
<dbReference type="Gene3D" id="3.20.20.60">
    <property type="entry name" value="Phosphoenolpyruvate-binding domains"/>
    <property type="match status" value="1"/>
</dbReference>
<reference evidence="16 17" key="1">
    <citation type="journal article" date="2016" name="Nat. Commun.">
        <title>Thousands of microbial genomes shed light on interconnected biogeochemical processes in an aquifer system.</title>
        <authorList>
            <person name="Anantharaman K."/>
            <person name="Brown C.T."/>
            <person name="Hug L.A."/>
            <person name="Sharon I."/>
            <person name="Castelle C.J."/>
            <person name="Probst A.J."/>
            <person name="Thomas B.C."/>
            <person name="Singh A."/>
            <person name="Wilkins M.J."/>
            <person name="Karaoz U."/>
            <person name="Brodie E.L."/>
            <person name="Williams K.H."/>
            <person name="Hubbard S.S."/>
            <person name="Banfield J.F."/>
        </authorList>
    </citation>
    <scope>NUCLEOTIDE SEQUENCE [LARGE SCALE GENOMIC DNA]</scope>
</reference>
<dbReference type="GO" id="GO:0004743">
    <property type="term" value="F:pyruvate kinase activity"/>
    <property type="evidence" value="ECO:0007669"/>
    <property type="project" value="UniProtKB-UniRule"/>
</dbReference>
<accession>A0A1F7TMD9</accession>
<dbReference type="Pfam" id="PF00224">
    <property type="entry name" value="PK"/>
    <property type="match status" value="1"/>
</dbReference>
<evidence type="ECO:0000259" key="14">
    <source>
        <dbReference type="Pfam" id="PF00224"/>
    </source>
</evidence>
<dbReference type="Pfam" id="PF02887">
    <property type="entry name" value="PK_C"/>
    <property type="match status" value="1"/>
</dbReference>
<evidence type="ECO:0000313" key="17">
    <source>
        <dbReference type="Proteomes" id="UP000177885"/>
    </source>
</evidence>
<dbReference type="GO" id="GO:0030955">
    <property type="term" value="F:potassium ion binding"/>
    <property type="evidence" value="ECO:0007669"/>
    <property type="project" value="UniProtKB-UniRule"/>
</dbReference>
<dbReference type="GO" id="GO:0016301">
    <property type="term" value="F:kinase activity"/>
    <property type="evidence" value="ECO:0007669"/>
    <property type="project" value="UniProtKB-KW"/>
</dbReference>
<dbReference type="Gene3D" id="3.40.1380.20">
    <property type="entry name" value="Pyruvate kinase, C-terminal domain"/>
    <property type="match status" value="1"/>
</dbReference>
<evidence type="ECO:0000256" key="10">
    <source>
        <dbReference type="ARBA" id="ARBA00023152"/>
    </source>
</evidence>
<dbReference type="GO" id="GO:0000287">
    <property type="term" value="F:magnesium ion binding"/>
    <property type="evidence" value="ECO:0007669"/>
    <property type="project" value="UniProtKB-UniRule"/>
</dbReference>
<dbReference type="GO" id="GO:0005524">
    <property type="term" value="F:ATP binding"/>
    <property type="evidence" value="ECO:0007669"/>
    <property type="project" value="UniProtKB-KW"/>
</dbReference>
<keyword evidence="9 13" id="KW-0460">Magnesium</keyword>
<dbReference type="SUPFAM" id="SSF51621">
    <property type="entry name" value="Phosphoenolpyruvate/pyruvate domain"/>
    <property type="match status" value="1"/>
</dbReference>
<evidence type="ECO:0000256" key="6">
    <source>
        <dbReference type="ARBA" id="ARBA00022741"/>
    </source>
</evidence>
<feature type="domain" description="Pyruvate kinase C-terminal" evidence="15">
    <location>
        <begin position="356"/>
        <end position="457"/>
    </location>
</feature>
<keyword evidence="4 13" id="KW-0808">Transferase</keyword>
<dbReference type="AlphaFoldDB" id="A0A1F7TMD9"/>
<evidence type="ECO:0000256" key="3">
    <source>
        <dbReference type="ARBA" id="ARBA00012142"/>
    </source>
</evidence>
<comment type="catalytic activity">
    <reaction evidence="13">
        <text>pyruvate + ATP = phosphoenolpyruvate + ADP + H(+)</text>
        <dbReference type="Rhea" id="RHEA:18157"/>
        <dbReference type="ChEBI" id="CHEBI:15361"/>
        <dbReference type="ChEBI" id="CHEBI:15378"/>
        <dbReference type="ChEBI" id="CHEBI:30616"/>
        <dbReference type="ChEBI" id="CHEBI:58702"/>
        <dbReference type="ChEBI" id="CHEBI:456216"/>
        <dbReference type="EC" id="2.7.1.40"/>
    </reaction>
</comment>
<dbReference type="InterPro" id="IPR036918">
    <property type="entry name" value="Pyrv_Knase_C_sf"/>
</dbReference>
<dbReference type="EMBL" id="MGDT01000003">
    <property type="protein sequence ID" value="OGL67139.1"/>
    <property type="molecule type" value="Genomic_DNA"/>
</dbReference>
<keyword evidence="6" id="KW-0547">Nucleotide-binding</keyword>
<dbReference type="SUPFAM" id="SSF52935">
    <property type="entry name" value="PK C-terminal domain-like"/>
    <property type="match status" value="1"/>
</dbReference>
<keyword evidence="11 16" id="KW-0670">Pyruvate</keyword>
<comment type="caution">
    <text evidence="16">The sequence shown here is derived from an EMBL/GenBank/DDBJ whole genome shotgun (WGS) entry which is preliminary data.</text>
</comment>
<evidence type="ECO:0000256" key="1">
    <source>
        <dbReference type="ARBA" id="ARBA00004997"/>
    </source>
</evidence>
<evidence type="ECO:0000256" key="7">
    <source>
        <dbReference type="ARBA" id="ARBA00022777"/>
    </source>
</evidence>
<protein>
    <recommendedName>
        <fullName evidence="3 12">Pyruvate kinase</fullName>
        <ecNumber evidence="3 12">2.7.1.40</ecNumber>
    </recommendedName>
</protein>
<evidence type="ECO:0000256" key="4">
    <source>
        <dbReference type="ARBA" id="ARBA00022679"/>
    </source>
</evidence>
<dbReference type="UniPathway" id="UPA00109">
    <property type="reaction ID" value="UER00188"/>
</dbReference>
<dbReference type="PRINTS" id="PR01050">
    <property type="entry name" value="PYRUVTKNASE"/>
</dbReference>
<evidence type="ECO:0000256" key="12">
    <source>
        <dbReference type="NCBIfam" id="TIGR01064"/>
    </source>
</evidence>
<dbReference type="Proteomes" id="UP000177885">
    <property type="component" value="Unassembled WGS sequence"/>
</dbReference>
<comment type="similarity">
    <text evidence="2 13">Belongs to the pyruvate kinase family.</text>
</comment>
<evidence type="ECO:0000313" key="16">
    <source>
        <dbReference type="EMBL" id="OGL67139.1"/>
    </source>
</evidence>
<evidence type="ECO:0000256" key="9">
    <source>
        <dbReference type="ARBA" id="ARBA00022842"/>
    </source>
</evidence>
<keyword evidence="7 13" id="KW-0418">Kinase</keyword>
<evidence type="ECO:0000256" key="8">
    <source>
        <dbReference type="ARBA" id="ARBA00022840"/>
    </source>
</evidence>
<proteinExistence type="inferred from homology"/>
<sequence>MPRTKIVCTIGPASAKSAVLASMMRNGMSVARLNFSHGSHASHRRTIDLVRAAAKKLGEPVAILADLQGPKIRLGELPESGVDLQTGSTVSFSTAISTYRSGGALPVTYKGLHKDVKNGDRILIDDGLLEVRITRVSGTTIHAKMVNGGKVTSHKGMNFPDSTLRVSPITDKDKDDLAFAVKTGVEFVALSFVTDPAQVRALRSMIKKLGGKRVLPRIVVKIEKHEAVRRFVEILAETDVVMVARGDLGVEIPASEVPVRQKEIVAACRAAGKPVIVATQMLDSMIRNPRPTRAEVSDVANAVFDHTDAVMLSGESATGKYPKETVLAMHDILTEAEGSRFDDVAHAAVSDGSVEDQIAHAIASFAQARKIDAVISSVELVPFAERLHKFHPEVPLLLAAPDEVSARQANVRWGVRPFVMNAGSTKTFLARAFRALKRSKKLKKGMTVAAVLGGSHGDGFDLKKVP</sequence>
<organism evidence="16 17">
    <name type="scientific">Candidatus Uhrbacteria bacterium RIFCSPHIGHO2_01_FULL_63_20</name>
    <dbReference type="NCBI Taxonomy" id="1802385"/>
    <lineage>
        <taxon>Bacteria</taxon>
        <taxon>Candidatus Uhriibacteriota</taxon>
    </lineage>
</organism>
<dbReference type="Gene3D" id="2.40.33.10">
    <property type="entry name" value="PK beta-barrel domain-like"/>
    <property type="match status" value="1"/>
</dbReference>
<gene>
    <name evidence="16" type="ORF">A2856_03675</name>
</gene>
<dbReference type="InterPro" id="IPR040442">
    <property type="entry name" value="Pyrv_kinase-like_dom_sf"/>
</dbReference>
<dbReference type="STRING" id="1802385.A2856_03675"/>
<dbReference type="InterPro" id="IPR015793">
    <property type="entry name" value="Pyrv_Knase_brl"/>
</dbReference>
<dbReference type="NCBIfam" id="TIGR01064">
    <property type="entry name" value="pyruv_kin"/>
    <property type="match status" value="1"/>
</dbReference>
<evidence type="ECO:0000259" key="15">
    <source>
        <dbReference type="Pfam" id="PF02887"/>
    </source>
</evidence>
<dbReference type="FunFam" id="2.40.33.10:FF:000001">
    <property type="entry name" value="Pyruvate kinase"/>
    <property type="match status" value="1"/>
</dbReference>
<dbReference type="InterPro" id="IPR011037">
    <property type="entry name" value="Pyrv_Knase-like_insert_dom_sf"/>
</dbReference>
<dbReference type="InterPro" id="IPR015806">
    <property type="entry name" value="Pyrv_Knase_insert_dom_sf"/>
</dbReference>
<keyword evidence="5" id="KW-0479">Metal-binding</keyword>
<evidence type="ECO:0000256" key="5">
    <source>
        <dbReference type="ARBA" id="ARBA00022723"/>
    </source>
</evidence>
<dbReference type="SUPFAM" id="SSF50800">
    <property type="entry name" value="PK beta-barrel domain-like"/>
    <property type="match status" value="1"/>
</dbReference>
<dbReference type="NCBIfam" id="NF004978">
    <property type="entry name" value="PRK06354.1"/>
    <property type="match status" value="1"/>
</dbReference>